<proteinExistence type="predicted"/>
<comment type="caution">
    <text evidence="1">The sequence shown here is derived from an EMBL/GenBank/DDBJ whole genome shotgun (WGS) entry which is preliminary data.</text>
</comment>
<sequence length="142" mass="16081">MANIIITLDDIAARQDLAEIEYRLHNLRPAFASMGEFMLRRTEQNFKGEHDPDGVAWAPLTNAYRKRKRGTKILTESGRLRASITYRADGTQVVVGCNVRYARAHQYGYPKRNLPPRPFLGASAEDERELGEILLSYIKSGS</sequence>
<evidence type="ECO:0000313" key="2">
    <source>
        <dbReference type="Proteomes" id="UP000632766"/>
    </source>
</evidence>
<protein>
    <submittedName>
        <fullName evidence="1">Phage virion morphogenesis protein</fullName>
    </submittedName>
</protein>
<dbReference type="Pfam" id="PF05069">
    <property type="entry name" value="Phage_tail_S"/>
    <property type="match status" value="1"/>
</dbReference>
<dbReference type="InterPro" id="IPR006522">
    <property type="entry name" value="Phage_virion_morphogenesis"/>
</dbReference>
<reference evidence="1 2" key="1">
    <citation type="journal article" date="2021" name="Int. J. Syst. Evol. Microbiol.">
        <title>Amazonocrinis nigriterrae gen. nov., sp. nov., Atlanticothrix silvestris gen. nov., sp. nov. and Dendronalium phyllosphericum gen. nov., sp. nov., nostocacean cyanobacteria from Brazilian environments.</title>
        <authorList>
            <person name="Alvarenga D.O."/>
            <person name="Andreote A.P.D."/>
            <person name="Branco L.H.Z."/>
            <person name="Delbaje E."/>
            <person name="Cruz R.B."/>
            <person name="Varani A.M."/>
            <person name="Fiore M.F."/>
        </authorList>
    </citation>
    <scope>NUCLEOTIDE SEQUENCE [LARGE SCALE GENOMIC DNA]</scope>
    <source>
        <strain evidence="1 2">CENA67</strain>
    </source>
</reference>
<gene>
    <name evidence="1" type="ORF">I8748_32010</name>
</gene>
<dbReference type="AlphaFoldDB" id="A0A8J7I260"/>
<dbReference type="Proteomes" id="UP000632766">
    <property type="component" value="Unassembled WGS sequence"/>
</dbReference>
<dbReference type="EMBL" id="JAECZC010000102">
    <property type="protein sequence ID" value="MBH8566724.1"/>
    <property type="molecule type" value="Genomic_DNA"/>
</dbReference>
<dbReference type="NCBIfam" id="TIGR01635">
    <property type="entry name" value="tail_comp_S"/>
    <property type="match status" value="1"/>
</dbReference>
<accession>A0A8J7I260</accession>
<keyword evidence="2" id="KW-1185">Reference proteome</keyword>
<dbReference type="RefSeq" id="WP_198128458.1">
    <property type="nucleotide sequence ID" value="NZ_JAECZC010000102.1"/>
</dbReference>
<organism evidence="1 2">
    <name type="scientific">Amazonocrinis nigriterrae CENA67</name>
    <dbReference type="NCBI Taxonomy" id="2794033"/>
    <lineage>
        <taxon>Bacteria</taxon>
        <taxon>Bacillati</taxon>
        <taxon>Cyanobacteriota</taxon>
        <taxon>Cyanophyceae</taxon>
        <taxon>Nostocales</taxon>
        <taxon>Nostocaceae</taxon>
        <taxon>Amazonocrinis</taxon>
        <taxon>Amazonocrinis nigriterrae</taxon>
    </lineage>
</organism>
<name>A0A8J7I260_9NOST</name>
<evidence type="ECO:0000313" key="1">
    <source>
        <dbReference type="EMBL" id="MBH8566724.1"/>
    </source>
</evidence>